<dbReference type="Pfam" id="PF18962">
    <property type="entry name" value="Por_Secre_tail"/>
    <property type="match status" value="1"/>
</dbReference>
<keyword evidence="4" id="KW-1185">Reference proteome</keyword>
<dbReference type="EMBL" id="JAUHJS010000007">
    <property type="protein sequence ID" value="MDN4166603.1"/>
    <property type="molecule type" value="Genomic_DNA"/>
</dbReference>
<keyword evidence="1" id="KW-0732">Signal</keyword>
<dbReference type="PANTHER" id="PTHR28206:SF1">
    <property type="entry name" value="NUCLEOPORIN POM152"/>
    <property type="match status" value="1"/>
</dbReference>
<sequence length="1994" mass="205569">MKASLHKLFWGSLLIVLTSSPLLAQLTSASVGGTATICEGASTNLTFTMVGGAGPYDVEYTDGTDTFQENGLLNGGTVSVNPTVNTSYSIVSVTDTDDLISIGVQPGTATITVNPTPTAALSGTATICEGNSTDLTFTLTGNGPFDVEYSDGTNTFLLNSINDGHTEGVSPTVNTSYSLVSVTDNSTPACVGTLSGTAIITVNPTPTATLSGTATMCEGSSTDLTFTLTGNGPFDVEYSDGTNTFLLNSINDGHTEGVSPTVNTSYSLVSVTDNSTPACTGTLSGSAVITVRPLPSAGLSGSATICEGEIADITIDIDQAGVFDIEISDGSTTAIIQKENGQTISYQPSTTTIYSIVSIAYTDAPTCSVAGNGIEATLTVNPLPTGEITGSTSICEGSSADITFVLTGNGPFDVEYTDGTNTTLLSGINSGEVVSVSPNITTDYTITSITDSSTPTACSVASGTADATITVLALPSGSISGNTIICAGQSTDITFNLTGVGPFDVSYTDGTSTFDLEGIYDGHTEPVSPTVTTTYSITAISDANTPVCSVASGTGQAVITVNEAPTAGISGTVSICPGETATLTFDLTGQEPFDISYTDGTTQYDLFNISNGHTVDVNPSATTTYSILSITDDNTPACTVNAGIAEAIITVNTPPTAVLSGNASICNGSSTPLTFTLTGVGPFDVTYRDVSTNTEVLLTGISNGHQVSVSPTSTRSYQLVSVTDSNSPVCSGNVSGTASISVTDLPQATLSGTAQICAGESTDLLFTIVGGGTYNVVYTDGTSSFPLNNISSGHTVSVSPTNNTTYSLVSVQGFASPFCVGTVSGTAVVSIEPQVQASISGTTTLCEGESTLITFSFDDSDAYNVILNDGTQDIALNAITNNFTYEVTPAATTTYALTSVEEANAPICAGAITGSAVTVTVNEVPTALLSGNAAICEGSSTNLTFDLTGNGPFDVEYSDGTNTFLLSDIVDGHTESVSPSASTSYTLISVSDNNTPVCTGTVSGSADVVVNTLPSVTLSGSTTLCLGEEAELIFTLSGAGPFDVVYTDGTDNFELLDITNGHAIFLSPEVTTTYSLVSVTDSNIPSCQGNLSGSAVVTVNQLPTAVLSGGATLCEGESTALSFSLTGVGPFDVVYSDGQNQFTLNDISNGHSLDVSPNESTTYSLVSVQDAQSPVCSGAVSGTAVVSVNAKGTASISGSTSLCAGESGTLNFSLSGVGPFDVVYSDGTSNITLFDIADGHQITVSPTATTIYSLVSVQDSQVPSCPAVASGSAVVVVNELPQASLSGGGDYCVGEAAVLVFGLQGFGPFDVVYTDGTEEFTLTNITNNHFIQVSPTETTTYSLVSVHDANTPSCSGTLSGEAVVVIDEPTFASLNGSTTLCAGDAAILTFDLQGIGPFDVTYTDGTSEITLFDIADGHTLNVSPSQTTNYLITQVVGSGAGVCEGNIIDGATVTVQDTYSALISGDALICAGTSAEISVNLTGQAPWTIEVTDGTTTTTYADITASPFTIKVSPSSTRTYFITSVADAANTACGSFTGLATVNVQGVLENNTLIQPANELNCGAIGSFVITGALPTGGDGTYAYTWQRRRNGGEWANVGSNQNLSENPITQIGLYEYRRLVNSGLCDSESNIVSLQVSPPITNNLIEDPTNDVFCDGNVDFLLEGNVPNGADESIVYTWQRSADEGQSWEDIGSGQTYQEVATLTSGIYQFRRVVNTASCPSENISNVIRIQVLEPLSANSITEPENLLFCASAGAQVLEASAVSGGQGIQIFYAWETLVDGVWEEIPMAIEQNYEWPGSSELGVYTFRRRAYVEACESISNEVLFEINENPQITGFDVQAPGRNQNNGSITVEVSGGTSPYFYAWSTGATTAQINQIGAGSYQVTVTDSKGCSAQGTQAIEGVLGIGEEWVESLKLYPNPSRNILNLQIAFGKPESGQLRLLSLEGKEVMLRSFEQVLSADWQLDVSSLPAGQYLVRIESQTQVIHRKFTKLP</sequence>
<feature type="signal peptide" evidence="1">
    <location>
        <begin position="1"/>
        <end position="24"/>
    </location>
</feature>
<dbReference type="NCBIfam" id="TIGR04183">
    <property type="entry name" value="Por_Secre_tail"/>
    <property type="match status" value="1"/>
</dbReference>
<feature type="chain" id="PRO_5046077390" evidence="1">
    <location>
        <begin position="25"/>
        <end position="1994"/>
    </location>
</feature>
<gene>
    <name evidence="3" type="ORF">QWY31_13925</name>
</gene>
<dbReference type="Gene3D" id="2.60.40.740">
    <property type="match status" value="1"/>
</dbReference>
<dbReference type="PANTHER" id="PTHR28206">
    <property type="entry name" value="NUCLEOPORIN POM152"/>
    <property type="match status" value="1"/>
</dbReference>
<organism evidence="3 4">
    <name type="scientific">Shiella aurantiaca</name>
    <dbReference type="NCBI Taxonomy" id="3058365"/>
    <lineage>
        <taxon>Bacteria</taxon>
        <taxon>Pseudomonadati</taxon>
        <taxon>Bacteroidota</taxon>
        <taxon>Cytophagia</taxon>
        <taxon>Cytophagales</taxon>
        <taxon>Shiellaceae</taxon>
        <taxon>Shiella</taxon>
    </lineage>
</organism>
<evidence type="ECO:0000259" key="2">
    <source>
        <dbReference type="Pfam" id="PF18962"/>
    </source>
</evidence>
<comment type="caution">
    <text evidence="3">The sequence shown here is derived from an EMBL/GenBank/DDBJ whole genome shotgun (WGS) entry which is preliminary data.</text>
</comment>
<dbReference type="RefSeq" id="WP_320005141.1">
    <property type="nucleotide sequence ID" value="NZ_JAUHJS010000007.1"/>
</dbReference>
<evidence type="ECO:0000256" key="1">
    <source>
        <dbReference type="SAM" id="SignalP"/>
    </source>
</evidence>
<feature type="domain" description="Secretion system C-terminal sorting" evidence="2">
    <location>
        <begin position="1917"/>
        <end position="1990"/>
    </location>
</feature>
<dbReference type="Pfam" id="PF13573">
    <property type="entry name" value="SprB"/>
    <property type="match status" value="1"/>
</dbReference>
<proteinExistence type="predicted"/>
<dbReference type="InterPro" id="IPR026444">
    <property type="entry name" value="Secre_tail"/>
</dbReference>
<evidence type="ECO:0000313" key="4">
    <source>
        <dbReference type="Proteomes" id="UP001168552"/>
    </source>
</evidence>
<protein>
    <submittedName>
        <fullName evidence="3">T9SS type A sorting domain-containing protein</fullName>
    </submittedName>
</protein>
<dbReference type="Proteomes" id="UP001168552">
    <property type="component" value="Unassembled WGS sequence"/>
</dbReference>
<accession>A0ABT8F7Y3</accession>
<dbReference type="InterPro" id="IPR025667">
    <property type="entry name" value="SprB_repeat"/>
</dbReference>
<reference evidence="3" key="1">
    <citation type="submission" date="2023-06" db="EMBL/GenBank/DDBJ databases">
        <title>Cytophagales bacterium Strain LB-30, isolated from soil.</title>
        <authorList>
            <person name="Liu B."/>
        </authorList>
    </citation>
    <scope>NUCLEOTIDE SEQUENCE</scope>
    <source>
        <strain evidence="3">LB-30</strain>
    </source>
</reference>
<evidence type="ECO:0000313" key="3">
    <source>
        <dbReference type="EMBL" id="MDN4166603.1"/>
    </source>
</evidence>
<name>A0ABT8F7Y3_9BACT</name>
<dbReference type="InterPro" id="IPR037701">
    <property type="entry name" value="Pom152"/>
</dbReference>